<protein>
    <submittedName>
        <fullName evidence="2">Uncharacterized protein</fullName>
    </submittedName>
</protein>
<feature type="compositionally biased region" description="Polar residues" evidence="1">
    <location>
        <begin position="77"/>
        <end position="87"/>
    </location>
</feature>
<reference evidence="2" key="1">
    <citation type="journal article" date="2023" name="Insect Mol. Biol.">
        <title>Genome sequencing provides insights into the evolution of gene families encoding plant cell wall-degrading enzymes in longhorned beetles.</title>
        <authorList>
            <person name="Shin N.R."/>
            <person name="Okamura Y."/>
            <person name="Kirsch R."/>
            <person name="Pauchet Y."/>
        </authorList>
    </citation>
    <scope>NUCLEOTIDE SEQUENCE</scope>
    <source>
        <strain evidence="2">AMC_N1</strain>
    </source>
</reference>
<dbReference type="Proteomes" id="UP001162162">
    <property type="component" value="Unassembled WGS sequence"/>
</dbReference>
<accession>A0AAV8ZHW8</accession>
<feature type="compositionally biased region" description="Gly residues" evidence="1">
    <location>
        <begin position="94"/>
        <end position="103"/>
    </location>
</feature>
<sequence>MRVGGRLEKSTCGFDEKHQIILPKQHQLTGLILLHEHKRLMHCGVQALCYVLKLGHFKAGRDVEYALLHPLAASTTTYSKGQRSTQAPHPAGAVEGGGKSVDA</sequence>
<proteinExistence type="predicted"/>
<evidence type="ECO:0000256" key="1">
    <source>
        <dbReference type="SAM" id="MobiDB-lite"/>
    </source>
</evidence>
<name>A0AAV8ZHW8_9CUCU</name>
<feature type="non-terminal residue" evidence="2">
    <location>
        <position position="103"/>
    </location>
</feature>
<dbReference type="EMBL" id="JAPWTK010000002">
    <property type="protein sequence ID" value="KAJ8962894.1"/>
    <property type="molecule type" value="Genomic_DNA"/>
</dbReference>
<feature type="region of interest" description="Disordered" evidence="1">
    <location>
        <begin position="77"/>
        <end position="103"/>
    </location>
</feature>
<evidence type="ECO:0000313" key="2">
    <source>
        <dbReference type="EMBL" id="KAJ8962894.1"/>
    </source>
</evidence>
<comment type="caution">
    <text evidence="2">The sequence shown here is derived from an EMBL/GenBank/DDBJ whole genome shotgun (WGS) entry which is preliminary data.</text>
</comment>
<dbReference type="AlphaFoldDB" id="A0AAV8ZHW8"/>
<gene>
    <name evidence="2" type="ORF">NQ318_001304</name>
</gene>
<keyword evidence="3" id="KW-1185">Reference proteome</keyword>
<organism evidence="2 3">
    <name type="scientific">Aromia moschata</name>
    <dbReference type="NCBI Taxonomy" id="1265417"/>
    <lineage>
        <taxon>Eukaryota</taxon>
        <taxon>Metazoa</taxon>
        <taxon>Ecdysozoa</taxon>
        <taxon>Arthropoda</taxon>
        <taxon>Hexapoda</taxon>
        <taxon>Insecta</taxon>
        <taxon>Pterygota</taxon>
        <taxon>Neoptera</taxon>
        <taxon>Endopterygota</taxon>
        <taxon>Coleoptera</taxon>
        <taxon>Polyphaga</taxon>
        <taxon>Cucujiformia</taxon>
        <taxon>Chrysomeloidea</taxon>
        <taxon>Cerambycidae</taxon>
        <taxon>Cerambycinae</taxon>
        <taxon>Callichromatini</taxon>
        <taxon>Aromia</taxon>
    </lineage>
</organism>
<evidence type="ECO:0000313" key="3">
    <source>
        <dbReference type="Proteomes" id="UP001162162"/>
    </source>
</evidence>